<evidence type="ECO:0000313" key="2">
    <source>
        <dbReference type="EMBL" id="KIO74983.1"/>
    </source>
</evidence>
<organism evidence="2 3">
    <name type="scientific">Pedobacter lusitanus</name>
    <dbReference type="NCBI Taxonomy" id="1503925"/>
    <lineage>
        <taxon>Bacteria</taxon>
        <taxon>Pseudomonadati</taxon>
        <taxon>Bacteroidota</taxon>
        <taxon>Sphingobacteriia</taxon>
        <taxon>Sphingobacteriales</taxon>
        <taxon>Sphingobacteriaceae</taxon>
        <taxon>Pedobacter</taxon>
    </lineage>
</organism>
<evidence type="ECO:0000313" key="3">
    <source>
        <dbReference type="Proteomes" id="UP000032049"/>
    </source>
</evidence>
<dbReference type="CDD" id="cd01635">
    <property type="entry name" value="Glycosyltransferase_GTB-type"/>
    <property type="match status" value="1"/>
</dbReference>
<protein>
    <recommendedName>
        <fullName evidence="1">Glycosyl transferase family 1 domain-containing protein</fullName>
    </recommendedName>
</protein>
<accession>A0A0D0F033</accession>
<dbReference type="Proteomes" id="UP000032049">
    <property type="component" value="Unassembled WGS sequence"/>
</dbReference>
<comment type="caution">
    <text evidence="2">The sequence shown here is derived from an EMBL/GenBank/DDBJ whole genome shotgun (WGS) entry which is preliminary data.</text>
</comment>
<proteinExistence type="predicted"/>
<dbReference type="GO" id="GO:0016757">
    <property type="term" value="F:glycosyltransferase activity"/>
    <property type="evidence" value="ECO:0007669"/>
    <property type="project" value="InterPro"/>
</dbReference>
<reference evidence="2 3" key="1">
    <citation type="submission" date="2015-01" db="EMBL/GenBank/DDBJ databases">
        <title>Draft genome sequence of Pedobacter sp. NL19 isolated from sludge of an effluent treatment pond in an abandoned uranium mine.</title>
        <authorList>
            <person name="Santos T."/>
            <person name="Caetano T."/>
            <person name="Covas C."/>
            <person name="Cruz A."/>
            <person name="Mendo S."/>
        </authorList>
    </citation>
    <scope>NUCLEOTIDE SEQUENCE [LARGE SCALE GENOMIC DNA]</scope>
    <source>
        <strain evidence="2 3">NL19</strain>
    </source>
</reference>
<dbReference type="Gene3D" id="3.40.50.2000">
    <property type="entry name" value="Glycogen Phosphorylase B"/>
    <property type="match status" value="1"/>
</dbReference>
<dbReference type="RefSeq" id="WP_041886220.1">
    <property type="nucleotide sequence ID" value="NZ_CP157278.1"/>
</dbReference>
<keyword evidence="3" id="KW-1185">Reference proteome</keyword>
<dbReference type="Pfam" id="PF00534">
    <property type="entry name" value="Glycos_transf_1"/>
    <property type="match status" value="1"/>
</dbReference>
<dbReference type="OrthoDB" id="5516294at2"/>
<gene>
    <name evidence="2" type="ORF">TH53_23320</name>
</gene>
<dbReference type="AlphaFoldDB" id="A0A0D0F033"/>
<dbReference type="SUPFAM" id="SSF53756">
    <property type="entry name" value="UDP-Glycosyltransferase/glycogen phosphorylase"/>
    <property type="match status" value="1"/>
</dbReference>
<evidence type="ECO:0000259" key="1">
    <source>
        <dbReference type="Pfam" id="PF00534"/>
    </source>
</evidence>
<dbReference type="InterPro" id="IPR001296">
    <property type="entry name" value="Glyco_trans_1"/>
</dbReference>
<dbReference type="STRING" id="1503925.TH53_23320"/>
<name>A0A0D0F033_9SPHI</name>
<sequence length="388" mass="44887">MNIKRSISKKVNKLFGTGRVKSDQAPIYNLYQTTYERSVLICYITHPFYKANHFTHQNYITSHIIAESFSELGYNVDIISYLDKTTEIDYGKYAVIFGMGYRFEDSFYHADRNIPRIMFVTGAHEHLHNEMCLRSINDFHRLSGLWLANETNMISVSTYFSLFNADFAIILARGFVYEDYKSRFVNHLYSLNNNILGSFSEFKPKTAESRTKSFLFLTGAKLVTKGLHILLEVAKLRTDLNFYIVVPHMDIHFENYYEQILHHTPHVFLYKNIRMDSVEMRHIIENCSYTIASSYVDGLPGGTIEPMSAGLIPIVSKYCGFAREKFIFEMEELSSEGLNQTIEKVLALDDRTYAEYCTQVRTYTINKFSAASVKADLLELLQKELKAV</sequence>
<feature type="domain" description="Glycosyl transferase family 1" evidence="1">
    <location>
        <begin position="202"/>
        <end position="322"/>
    </location>
</feature>
<dbReference type="EMBL" id="JXRA01000120">
    <property type="protein sequence ID" value="KIO74983.1"/>
    <property type="molecule type" value="Genomic_DNA"/>
</dbReference>